<proteinExistence type="inferred from homology"/>
<name>A0A2Z7AGU6_9LAMI</name>
<dbReference type="AlphaFoldDB" id="A0A2Z7AGU6"/>
<dbReference type="PANTHER" id="PTHR31194:SF90">
    <property type="entry name" value="ETHYLENE-RESPONSIVE TRANSCRIPTION FACTOR RAP2-11"/>
    <property type="match status" value="1"/>
</dbReference>
<dbReference type="PROSITE" id="PS51032">
    <property type="entry name" value="AP2_ERF"/>
    <property type="match status" value="1"/>
</dbReference>
<dbReference type="InterPro" id="IPR016177">
    <property type="entry name" value="DNA-bd_dom_sf"/>
</dbReference>
<keyword evidence="4" id="KW-0804">Transcription</keyword>
<dbReference type="SMART" id="SM00380">
    <property type="entry name" value="AP2"/>
    <property type="match status" value="1"/>
</dbReference>
<dbReference type="Proteomes" id="UP000250235">
    <property type="component" value="Unassembled WGS sequence"/>
</dbReference>
<dbReference type="InterPro" id="IPR050913">
    <property type="entry name" value="AP2/ERF_ERF"/>
</dbReference>
<comment type="similarity">
    <text evidence="6">Belongs to the AP2/ERF transcription factor family. ERF subfamily.</text>
</comment>
<dbReference type="Gene3D" id="3.30.730.10">
    <property type="entry name" value="AP2/ERF domain"/>
    <property type="match status" value="1"/>
</dbReference>
<dbReference type="Pfam" id="PF00847">
    <property type="entry name" value="AP2"/>
    <property type="match status" value="1"/>
</dbReference>
<dbReference type="GO" id="GO:0003677">
    <property type="term" value="F:DNA binding"/>
    <property type="evidence" value="ECO:0007669"/>
    <property type="project" value="UniProtKB-KW"/>
</dbReference>
<dbReference type="CDD" id="cd00018">
    <property type="entry name" value="AP2"/>
    <property type="match status" value="1"/>
</dbReference>
<evidence type="ECO:0000313" key="10">
    <source>
        <dbReference type="Proteomes" id="UP000250235"/>
    </source>
</evidence>
<feature type="region of interest" description="Disordered" evidence="7">
    <location>
        <begin position="105"/>
        <end position="147"/>
    </location>
</feature>
<accession>A0A2Z7AGU6</accession>
<keyword evidence="10" id="KW-1185">Reference proteome</keyword>
<dbReference type="PRINTS" id="PR00367">
    <property type="entry name" value="ETHRSPELEMNT"/>
</dbReference>
<evidence type="ECO:0000256" key="5">
    <source>
        <dbReference type="ARBA" id="ARBA00023242"/>
    </source>
</evidence>
<dbReference type="EMBL" id="KV015015">
    <property type="protein sequence ID" value="KZV20981.1"/>
    <property type="molecule type" value="Genomic_DNA"/>
</dbReference>
<evidence type="ECO:0000256" key="4">
    <source>
        <dbReference type="ARBA" id="ARBA00023163"/>
    </source>
</evidence>
<evidence type="ECO:0000259" key="8">
    <source>
        <dbReference type="PROSITE" id="PS51032"/>
    </source>
</evidence>
<dbReference type="PANTHER" id="PTHR31194">
    <property type="entry name" value="SHN SHINE , DNA BINDING / TRANSCRIPTION FACTOR"/>
    <property type="match status" value="1"/>
</dbReference>
<reference evidence="9 10" key="1">
    <citation type="journal article" date="2015" name="Proc. Natl. Acad. Sci. U.S.A.">
        <title>The resurrection genome of Boea hygrometrica: A blueprint for survival of dehydration.</title>
        <authorList>
            <person name="Xiao L."/>
            <person name="Yang G."/>
            <person name="Zhang L."/>
            <person name="Yang X."/>
            <person name="Zhao S."/>
            <person name="Ji Z."/>
            <person name="Zhou Q."/>
            <person name="Hu M."/>
            <person name="Wang Y."/>
            <person name="Chen M."/>
            <person name="Xu Y."/>
            <person name="Jin H."/>
            <person name="Xiao X."/>
            <person name="Hu G."/>
            <person name="Bao F."/>
            <person name="Hu Y."/>
            <person name="Wan P."/>
            <person name="Li L."/>
            <person name="Deng X."/>
            <person name="Kuang T."/>
            <person name="Xiang C."/>
            <person name="Zhu J.K."/>
            <person name="Oliver M.J."/>
            <person name="He Y."/>
        </authorList>
    </citation>
    <scope>NUCLEOTIDE SEQUENCE [LARGE SCALE GENOMIC DNA]</scope>
    <source>
        <strain evidence="10">cv. XS01</strain>
    </source>
</reference>
<evidence type="ECO:0000313" key="9">
    <source>
        <dbReference type="EMBL" id="KZV20981.1"/>
    </source>
</evidence>
<keyword evidence="5" id="KW-0539">Nucleus</keyword>
<sequence>MEIQFHTAPTNNNIVRRSKSTTNKNKFVGVRQRASGKWVAEIKNTTQKIRMWLGTFDTAEEAAQAYDEAAFLLRGTNTRTNFLNNVPCDPALSLKIRNLLNQKRGLNNNKVHPSPKLDQNHHSSQSKKTASKCSSSNSSSGSLSSNQIHASLSNVPNLVTSEGGYKPDLSSFLGGYDNEMYSSPYLTNQGQNSAYGIYFDKISLQHDGFLSTPKRDSEVPNEAEFSDFERLKVERQISASLYAMNGISEYWENMNDWSDPCWDIPTMYQMFCPS</sequence>
<dbReference type="InterPro" id="IPR036955">
    <property type="entry name" value="AP2/ERF_dom_sf"/>
</dbReference>
<keyword evidence="2" id="KW-0805">Transcription regulation</keyword>
<dbReference type="GO" id="GO:0003700">
    <property type="term" value="F:DNA-binding transcription factor activity"/>
    <property type="evidence" value="ECO:0007669"/>
    <property type="project" value="InterPro"/>
</dbReference>
<evidence type="ECO:0000256" key="6">
    <source>
        <dbReference type="ARBA" id="ARBA00024343"/>
    </source>
</evidence>
<keyword evidence="3" id="KW-0238">DNA-binding</keyword>
<organism evidence="9 10">
    <name type="scientific">Dorcoceras hygrometricum</name>
    <dbReference type="NCBI Taxonomy" id="472368"/>
    <lineage>
        <taxon>Eukaryota</taxon>
        <taxon>Viridiplantae</taxon>
        <taxon>Streptophyta</taxon>
        <taxon>Embryophyta</taxon>
        <taxon>Tracheophyta</taxon>
        <taxon>Spermatophyta</taxon>
        <taxon>Magnoliopsida</taxon>
        <taxon>eudicotyledons</taxon>
        <taxon>Gunneridae</taxon>
        <taxon>Pentapetalae</taxon>
        <taxon>asterids</taxon>
        <taxon>lamiids</taxon>
        <taxon>Lamiales</taxon>
        <taxon>Gesneriaceae</taxon>
        <taxon>Didymocarpoideae</taxon>
        <taxon>Trichosporeae</taxon>
        <taxon>Loxocarpinae</taxon>
        <taxon>Dorcoceras</taxon>
    </lineage>
</organism>
<dbReference type="GO" id="GO:0005634">
    <property type="term" value="C:nucleus"/>
    <property type="evidence" value="ECO:0007669"/>
    <property type="project" value="UniProtKB-SubCell"/>
</dbReference>
<protein>
    <recommendedName>
        <fullName evidence="8">AP2/ERF domain-containing protein</fullName>
    </recommendedName>
</protein>
<dbReference type="InterPro" id="IPR001471">
    <property type="entry name" value="AP2/ERF_dom"/>
</dbReference>
<gene>
    <name evidence="9" type="ORF">F511_38549</name>
</gene>
<evidence type="ECO:0000256" key="3">
    <source>
        <dbReference type="ARBA" id="ARBA00023125"/>
    </source>
</evidence>
<dbReference type="SUPFAM" id="SSF54171">
    <property type="entry name" value="DNA-binding domain"/>
    <property type="match status" value="1"/>
</dbReference>
<dbReference type="FunFam" id="3.30.730.10:FF:000005">
    <property type="entry name" value="ethylene-responsive transcription factor RAP2-11"/>
    <property type="match status" value="1"/>
</dbReference>
<evidence type="ECO:0000256" key="7">
    <source>
        <dbReference type="SAM" id="MobiDB-lite"/>
    </source>
</evidence>
<dbReference type="OrthoDB" id="773121at2759"/>
<comment type="subcellular location">
    <subcellularLocation>
        <location evidence="1">Nucleus</location>
    </subcellularLocation>
</comment>
<feature type="compositionally biased region" description="Low complexity" evidence="7">
    <location>
        <begin position="126"/>
        <end position="145"/>
    </location>
</feature>
<feature type="domain" description="AP2/ERF" evidence="8">
    <location>
        <begin position="26"/>
        <end position="83"/>
    </location>
</feature>
<evidence type="ECO:0000256" key="1">
    <source>
        <dbReference type="ARBA" id="ARBA00004123"/>
    </source>
</evidence>
<evidence type="ECO:0000256" key="2">
    <source>
        <dbReference type="ARBA" id="ARBA00023015"/>
    </source>
</evidence>